<reference evidence="2 3" key="1">
    <citation type="journal article" date="2021" name="Sci. Rep.">
        <title>Chromosome anchoring in Senegalese sole (Solea senegalensis) reveals sex-associated markers and genome rearrangements in flatfish.</title>
        <authorList>
            <person name="Guerrero-Cozar I."/>
            <person name="Gomez-Garrido J."/>
            <person name="Berbel C."/>
            <person name="Martinez-Blanch J.F."/>
            <person name="Alioto T."/>
            <person name="Claros M.G."/>
            <person name="Gagnaire P.A."/>
            <person name="Manchado M."/>
        </authorList>
    </citation>
    <scope>NUCLEOTIDE SEQUENCE [LARGE SCALE GENOMIC DNA]</scope>
    <source>
        <strain evidence="2">Sse05_10M</strain>
    </source>
</reference>
<protein>
    <submittedName>
        <fullName evidence="2">Uncharacterized protein</fullName>
    </submittedName>
</protein>
<evidence type="ECO:0000313" key="3">
    <source>
        <dbReference type="Proteomes" id="UP000693946"/>
    </source>
</evidence>
<reference evidence="2" key="2">
    <citation type="submission" date="2021-03" db="EMBL/GenBank/DDBJ databases">
        <authorList>
            <person name="Guerrero-Cozar I."/>
            <person name="Gomez-Garrido J."/>
            <person name="Berbel C."/>
            <person name="Martinez-Blanch J.F."/>
            <person name="Alioto T."/>
            <person name="Claros M.G."/>
            <person name="Gagnaire P.A."/>
            <person name="Manchado M."/>
        </authorList>
    </citation>
    <scope>NUCLEOTIDE SEQUENCE</scope>
    <source>
        <strain evidence="2">Sse05_10M</strain>
        <tissue evidence="2">Blood</tissue>
    </source>
</reference>
<dbReference type="AlphaFoldDB" id="A0AAV6QZ78"/>
<feature type="region of interest" description="Disordered" evidence="1">
    <location>
        <begin position="262"/>
        <end position="281"/>
    </location>
</feature>
<organism evidence="2 3">
    <name type="scientific">Solea senegalensis</name>
    <name type="common">Senegalese sole</name>
    <dbReference type="NCBI Taxonomy" id="28829"/>
    <lineage>
        <taxon>Eukaryota</taxon>
        <taxon>Metazoa</taxon>
        <taxon>Chordata</taxon>
        <taxon>Craniata</taxon>
        <taxon>Vertebrata</taxon>
        <taxon>Euteleostomi</taxon>
        <taxon>Actinopterygii</taxon>
        <taxon>Neopterygii</taxon>
        <taxon>Teleostei</taxon>
        <taxon>Neoteleostei</taxon>
        <taxon>Acanthomorphata</taxon>
        <taxon>Carangaria</taxon>
        <taxon>Pleuronectiformes</taxon>
        <taxon>Pleuronectoidei</taxon>
        <taxon>Soleidae</taxon>
        <taxon>Solea</taxon>
    </lineage>
</organism>
<name>A0AAV6QZ78_SOLSE</name>
<proteinExistence type="predicted"/>
<gene>
    <name evidence="2" type="ORF">JOB18_014807</name>
</gene>
<evidence type="ECO:0000256" key="1">
    <source>
        <dbReference type="SAM" id="MobiDB-lite"/>
    </source>
</evidence>
<accession>A0AAV6QZ78</accession>
<sequence>MAPFWINREKHTLILGISEVLDDRYAADLPVTRRILKLSVTNKMMGPLSRTSLLSLKDSILSLYHNLCTGSKEYPIIPYAGVSHTAQRSSFVIEEDVESITLSTIFTPVIPRWLQQGWLRVERRNRVQHIVVDGKPVTRVISPVFLSDGSERRNCWRVSDYGANGHMIVSVLCKFTAKSANYAEARRTRSHREVESSIQSTQRCLPKALASGRASSVPGRVLHRDFCRTKAWRRTFADYKLCISVNIFLVVMHRLRIRDETTAAAPPSGHPRTVHRGMESRKKKRKFISLDDLLHMSSSRKGRADVCGHTEGKTSARCSHSPSDATTLVHQQAPPPAFIMLDICQSKTPIFLLCGSQQLQRPLLELQSCPPPRLNLHPCTRTRESLSAPAEGDLLIIWSWSHTAEK</sequence>
<keyword evidence="3" id="KW-1185">Reference proteome</keyword>
<dbReference type="EMBL" id="JAGKHQ010000014">
    <property type="protein sequence ID" value="KAG7498598.1"/>
    <property type="molecule type" value="Genomic_DNA"/>
</dbReference>
<comment type="caution">
    <text evidence="2">The sequence shown here is derived from an EMBL/GenBank/DDBJ whole genome shotgun (WGS) entry which is preliminary data.</text>
</comment>
<evidence type="ECO:0000313" key="2">
    <source>
        <dbReference type="EMBL" id="KAG7498599.1"/>
    </source>
</evidence>
<dbReference type="EMBL" id="JAGKHQ010000014">
    <property type="protein sequence ID" value="KAG7498600.1"/>
    <property type="molecule type" value="Genomic_DNA"/>
</dbReference>
<dbReference type="Proteomes" id="UP000693946">
    <property type="component" value="Linkage Group LG21"/>
</dbReference>
<dbReference type="EMBL" id="JAGKHQ010000014">
    <property type="protein sequence ID" value="KAG7498599.1"/>
    <property type="molecule type" value="Genomic_DNA"/>
</dbReference>